<dbReference type="SUPFAM" id="SSF55874">
    <property type="entry name" value="ATPase domain of HSP90 chaperone/DNA topoisomerase II/histidine kinase"/>
    <property type="match status" value="1"/>
</dbReference>
<dbReference type="Gene3D" id="3.30.565.10">
    <property type="entry name" value="Histidine kinase-like ATPase, C-terminal domain"/>
    <property type="match status" value="1"/>
</dbReference>
<dbReference type="InterPro" id="IPR036890">
    <property type="entry name" value="HATPase_C_sf"/>
</dbReference>
<evidence type="ECO:0000313" key="4">
    <source>
        <dbReference type="Proteomes" id="UP000236161"/>
    </source>
</evidence>
<reference evidence="3 4" key="1">
    <citation type="journal article" date="2017" name="Nature">
        <title>The Apostasia genome and the evolution of orchids.</title>
        <authorList>
            <person name="Zhang G.Q."/>
            <person name="Liu K.W."/>
            <person name="Li Z."/>
            <person name="Lohaus R."/>
            <person name="Hsiao Y.Y."/>
            <person name="Niu S.C."/>
            <person name="Wang J.Y."/>
            <person name="Lin Y.C."/>
            <person name="Xu Q."/>
            <person name="Chen L.J."/>
            <person name="Yoshida K."/>
            <person name="Fujiwara S."/>
            <person name="Wang Z.W."/>
            <person name="Zhang Y.Q."/>
            <person name="Mitsuda N."/>
            <person name="Wang M."/>
            <person name="Liu G.H."/>
            <person name="Pecoraro L."/>
            <person name="Huang H.X."/>
            <person name="Xiao X.J."/>
            <person name="Lin M."/>
            <person name="Wu X.Y."/>
            <person name="Wu W.L."/>
            <person name="Chen Y.Y."/>
            <person name="Chang S.B."/>
            <person name="Sakamoto S."/>
            <person name="Ohme-Takagi M."/>
            <person name="Yagi M."/>
            <person name="Zeng S.J."/>
            <person name="Shen C.Y."/>
            <person name="Yeh C.M."/>
            <person name="Luo Y.B."/>
            <person name="Tsai W.C."/>
            <person name="Van de Peer Y."/>
            <person name="Liu Z.J."/>
        </authorList>
    </citation>
    <scope>NUCLEOTIDE SEQUENCE [LARGE SCALE GENOMIC DNA]</scope>
    <source>
        <strain evidence="4">cv. Shenzhen</strain>
        <tissue evidence="3">Stem</tissue>
    </source>
</reference>
<sequence>MAASATTASCHFPLSYDRPARLRPVRLRSLLPAHCRCPFKPSFSLSTPQSTVLLHRVCHQAATGYPTAEGGQCPSSSVALATAIRRYSPASQIEFTHKAEKFGKSGLLIPSPDFKGLCNVLLDLFRAVVDPHALLSVYVRPAGSYVMDRLELHRITCSPGVEVLEGEECVILVGNFAIPAGLHAAEIAISKQEVAVIAEHGAIVFPMVKHPFVVGFLVAEIPEAKSAKCDDHRDDEILSSNSPSDGANGLPPHLDTEAREFLKLYEELDRSYGHFTTDKMLRAIMISRSLATVYVMDQKAVLFQQTSWQNNIRMGHLVEQIHGSLSSIRTLSQMLSTHVKRSEVAYDIIEDIVVQSRNMKDALQKLQDAVHLTKANIIQFNEDSLQKIHDSLGDYPELSRHFLSNSASRKAPKHYSQDMNSMLPLNSGKKDIVVPMPPLFLAPLQEHNVRPSCVSEMLKDLVGAAVALASKQQRTLEIRELFHPLLVAVDQSTLRQALSNLIEGSLLRTRIGGKVEIFAVSAPAGGALIVIDDDGPDMHYMTQVHSLTPYGADLLSDGNVEDNMTWNFVAGLTIAREILEAYGCVVHVISPRELDAALGAGGTRIELWLPFPSRTMGSSSHDSSREL</sequence>
<accession>A0A2I0B2Q7</accession>
<keyword evidence="4" id="KW-1185">Reference proteome</keyword>
<dbReference type="Pfam" id="PF02518">
    <property type="entry name" value="HATPase_c"/>
    <property type="match status" value="1"/>
</dbReference>
<dbReference type="Proteomes" id="UP000236161">
    <property type="component" value="Unassembled WGS sequence"/>
</dbReference>
<gene>
    <name evidence="3" type="ORF">AXF42_Ash018289</name>
</gene>
<dbReference type="EMBL" id="KZ451921">
    <property type="protein sequence ID" value="PKA62064.1"/>
    <property type="molecule type" value="Genomic_DNA"/>
</dbReference>
<dbReference type="InterPro" id="IPR053334">
    <property type="entry name" value="Chloroplast_Sensor_Kinase"/>
</dbReference>
<evidence type="ECO:0000313" key="3">
    <source>
        <dbReference type="EMBL" id="PKA62064.1"/>
    </source>
</evidence>
<evidence type="ECO:0000259" key="2">
    <source>
        <dbReference type="Pfam" id="PF02518"/>
    </source>
</evidence>
<dbReference type="InterPro" id="IPR003594">
    <property type="entry name" value="HATPase_dom"/>
</dbReference>
<name>A0A2I0B2Q7_9ASPA</name>
<dbReference type="STRING" id="1088818.A0A2I0B2Q7"/>
<dbReference type="PANTHER" id="PTHR48206">
    <property type="entry name" value="CHLOROPLAST SENSOR KINASE, CHLOROPLASTIC"/>
    <property type="match status" value="1"/>
</dbReference>
<dbReference type="PANTHER" id="PTHR48206:SF1">
    <property type="entry name" value="CHLOROPLAST SENSOR KINASE, CHLOROPLASTIC"/>
    <property type="match status" value="1"/>
</dbReference>
<proteinExistence type="predicted"/>
<dbReference type="OrthoDB" id="43364at2759"/>
<dbReference type="AlphaFoldDB" id="A0A2I0B2Q7"/>
<protein>
    <recommendedName>
        <fullName evidence="2">Histidine kinase/HSP90-like ATPase domain-containing protein</fullName>
    </recommendedName>
</protein>
<feature type="region of interest" description="Disordered" evidence="1">
    <location>
        <begin position="230"/>
        <end position="252"/>
    </location>
</feature>
<feature type="domain" description="Histidine kinase/HSP90-like ATPase" evidence="2">
    <location>
        <begin position="490"/>
        <end position="612"/>
    </location>
</feature>
<organism evidence="3 4">
    <name type="scientific">Apostasia shenzhenica</name>
    <dbReference type="NCBI Taxonomy" id="1088818"/>
    <lineage>
        <taxon>Eukaryota</taxon>
        <taxon>Viridiplantae</taxon>
        <taxon>Streptophyta</taxon>
        <taxon>Embryophyta</taxon>
        <taxon>Tracheophyta</taxon>
        <taxon>Spermatophyta</taxon>
        <taxon>Magnoliopsida</taxon>
        <taxon>Liliopsida</taxon>
        <taxon>Asparagales</taxon>
        <taxon>Orchidaceae</taxon>
        <taxon>Apostasioideae</taxon>
        <taxon>Apostasia</taxon>
    </lineage>
</organism>
<evidence type="ECO:0000256" key="1">
    <source>
        <dbReference type="SAM" id="MobiDB-lite"/>
    </source>
</evidence>